<proteinExistence type="predicted"/>
<dbReference type="Pfam" id="PF17212">
    <property type="entry name" value="Tube"/>
    <property type="match status" value="1"/>
</dbReference>
<organism evidence="1 2">
    <name type="scientific">Sphaerotilus phage vB_SnaP-R1</name>
    <dbReference type="NCBI Taxonomy" id="2696336"/>
    <lineage>
        <taxon>Viruses</taxon>
        <taxon>Duplodnaviria</taxon>
        <taxon>Heunggongvirae</taxon>
        <taxon>Uroviricota</taxon>
        <taxon>Caudoviricetes</taxon>
        <taxon>Autographivirales</taxon>
        <taxon>Autoscriptoviridae</taxon>
        <taxon>Natansvirus</taxon>
        <taxon>Natansvirus SnaPR1</taxon>
    </lineage>
</organism>
<dbReference type="EMBL" id="MN844877">
    <property type="protein sequence ID" value="QHJ75332.1"/>
    <property type="molecule type" value="Genomic_DNA"/>
</dbReference>
<sequence>MKLLDAVNLVLPKLGERPVTSLEVKHPTLAVLLPIIEQTQINTLQRGWWFNEFEYTAYPNLQGEIDIGVDCLSFVPNSDGEAIVRGQRLYNPKTLTFVFDAPVKGRLVQNVVFDELPESAATYVFYSSLIEAYTTDLGVTQELSVWQGLAGRAWSDLLAEHLRQRKHSTRKTRAWRKLIRAMQG</sequence>
<reference evidence="1 2" key="1">
    <citation type="submission" date="2019-12" db="EMBL/GenBank/DDBJ databases">
        <title>The first sequenced Sphaerotilus natans bacteriophage genome is one of a kind - characterization and potential to control this filamentous bacterium in WWTP.</title>
        <authorList>
            <person name="Ferreira R."/>
            <person name="Amado R."/>
            <person name="Padrao J."/>
            <person name="Ferreira V."/>
            <person name="Dias N.M."/>
            <person name="Melo L.D.R."/>
            <person name="Azeredo J."/>
            <person name="Santos S.B."/>
            <person name="Nicolau A."/>
        </authorList>
    </citation>
    <scope>NUCLEOTIDE SEQUENCE [LARGE SCALE GENOMIC DNA]</scope>
</reference>
<evidence type="ECO:0000313" key="2">
    <source>
        <dbReference type="Proteomes" id="UP000464416"/>
    </source>
</evidence>
<dbReference type="InterPro" id="IPR033767">
    <property type="entry name" value="Tail_Gp11"/>
</dbReference>
<keyword evidence="2" id="KW-1185">Reference proteome</keyword>
<accession>A0A6B9SVK0</accession>
<dbReference type="Proteomes" id="UP000464416">
    <property type="component" value="Segment"/>
</dbReference>
<name>A0A6B9SVK0_9CAUD</name>
<protein>
    <submittedName>
        <fullName evidence="1">Tail tubular A</fullName>
    </submittedName>
</protein>
<evidence type="ECO:0000313" key="1">
    <source>
        <dbReference type="EMBL" id="QHJ75332.1"/>
    </source>
</evidence>
<gene>
    <name evidence="1" type="ORF">SnaR1_gp36</name>
</gene>